<comment type="caution">
    <text evidence="2">The sequence shown here is derived from an EMBL/GenBank/DDBJ whole genome shotgun (WGS) entry which is preliminary data.</text>
</comment>
<dbReference type="AlphaFoldDB" id="A0A9Q4EX82"/>
<accession>A0A9Q4EX82</accession>
<dbReference type="RefSeq" id="WP_268803419.1">
    <property type="nucleotide sequence ID" value="NZ_JAPRAY010000003.1"/>
</dbReference>
<evidence type="ECO:0000313" key="3">
    <source>
        <dbReference type="Proteomes" id="UP001079535"/>
    </source>
</evidence>
<dbReference type="EMBL" id="JAPRAY010000003">
    <property type="protein sequence ID" value="MCZ0666656.1"/>
    <property type="molecule type" value="Genomic_DNA"/>
</dbReference>
<feature type="compositionally biased region" description="Basic and acidic residues" evidence="1">
    <location>
        <begin position="287"/>
        <end position="309"/>
    </location>
</feature>
<sequence>MARRFGKKKEVKIDPLAYNIGLAGLSGIGKTTLIKKVCEELVGEDGYLMLDVGKESGHDCIDGIVSEECSDWDKLDEVLDDIIDNRTTDYKDLKVVVFDTLDELFTIGEDETIDRWNRANPDKRTKTINSVNGGFGKGLDACIEMVLDRIWSLKEVGISFIVIVHTKTKDVEDPITGQTYQVITANMPQRYFNAIKTKLDIFGVAYIDRDIVTEKLGRKDIKGKEITRNIVSKEARKIAFRSDNYNLDSKCRFPEIVSEIDLDPHQFIQAITDAIKAEQAKSGKTFEQSEKEQAEKEAEEMKELAKKEAEKKEEKKIESVIEQIKDFIKDNKGNMEAIKPLLEFSKEHGYTNPTLIDDLAIAEQALKIVA</sequence>
<protein>
    <submittedName>
        <fullName evidence="2">AAA family ATPase</fullName>
    </submittedName>
</protein>
<dbReference type="Pfam" id="PF13479">
    <property type="entry name" value="AAA_24"/>
    <property type="match status" value="1"/>
</dbReference>
<dbReference type="InterPro" id="IPR027417">
    <property type="entry name" value="P-loop_NTPase"/>
</dbReference>
<feature type="region of interest" description="Disordered" evidence="1">
    <location>
        <begin position="282"/>
        <end position="309"/>
    </location>
</feature>
<organism evidence="2 3">
    <name type="scientific">Mediterraneibacter gnavus</name>
    <name type="common">Ruminococcus gnavus</name>
    <dbReference type="NCBI Taxonomy" id="33038"/>
    <lineage>
        <taxon>Bacteria</taxon>
        <taxon>Bacillati</taxon>
        <taxon>Bacillota</taxon>
        <taxon>Clostridia</taxon>
        <taxon>Lachnospirales</taxon>
        <taxon>Lachnospiraceae</taxon>
        <taxon>Mediterraneibacter</taxon>
    </lineage>
</organism>
<evidence type="ECO:0000256" key="1">
    <source>
        <dbReference type="SAM" id="MobiDB-lite"/>
    </source>
</evidence>
<reference evidence="2" key="1">
    <citation type="submission" date="2022-11" db="EMBL/GenBank/DDBJ databases">
        <title>Temperate bacteriophages infecting mucin-degrading bacterium Ruminococcus gnavus from the human gut.</title>
        <authorList>
            <person name="Buttimer C."/>
        </authorList>
    </citation>
    <scope>NUCLEOTIDE SEQUENCE</scope>
    <source>
        <strain evidence="2">CCUG 49994</strain>
    </source>
</reference>
<evidence type="ECO:0000313" key="2">
    <source>
        <dbReference type="EMBL" id="MCZ0666656.1"/>
    </source>
</evidence>
<dbReference type="Proteomes" id="UP001079535">
    <property type="component" value="Unassembled WGS sequence"/>
</dbReference>
<dbReference type="SUPFAM" id="SSF52540">
    <property type="entry name" value="P-loop containing nucleoside triphosphate hydrolases"/>
    <property type="match status" value="1"/>
</dbReference>
<proteinExistence type="predicted"/>
<name>A0A9Q4EX82_MEDGN</name>
<gene>
    <name evidence="2" type="ORF">OZZ17_03775</name>
</gene>